<organism evidence="1 2">
    <name type="scientific">Lactarius akahatsu</name>
    <dbReference type="NCBI Taxonomy" id="416441"/>
    <lineage>
        <taxon>Eukaryota</taxon>
        <taxon>Fungi</taxon>
        <taxon>Dikarya</taxon>
        <taxon>Basidiomycota</taxon>
        <taxon>Agaricomycotina</taxon>
        <taxon>Agaricomycetes</taxon>
        <taxon>Russulales</taxon>
        <taxon>Russulaceae</taxon>
        <taxon>Lactarius</taxon>
    </lineage>
</organism>
<dbReference type="PROSITE" id="PS00383">
    <property type="entry name" value="TYR_PHOSPHATASE_1"/>
    <property type="match status" value="1"/>
</dbReference>
<gene>
    <name evidence="1" type="ORF">EDB92DRAFT_1846706</name>
</gene>
<protein>
    <recommendedName>
        <fullName evidence="3">Tyrosine specific protein phosphatases domain-containing protein</fullName>
    </recommendedName>
</protein>
<dbReference type="AlphaFoldDB" id="A0AAD4LP50"/>
<dbReference type="EMBL" id="JAKELL010000012">
    <property type="protein sequence ID" value="KAH8995398.1"/>
    <property type="molecule type" value="Genomic_DNA"/>
</dbReference>
<dbReference type="Gene3D" id="3.90.190.10">
    <property type="entry name" value="Protein tyrosine phosphatase superfamily"/>
    <property type="match status" value="1"/>
</dbReference>
<sequence length="173" mass="19827">MTDKIWQNWEEVINYLQPTLHNRKLFRSSCPNYDGHHDSSQNLNQAAVDILVQHNINRIVSFNQVAYNAEEMDRLSKANIIYRHLPVEDFTAATIDQLRLAIAFVREGSPANTLIHCGFGWGRSGTGVSAVQMFATWGELPYDVWKIKGTNHVEEQVQVDVLKELQTRYKRGA</sequence>
<accession>A0AAD4LP50</accession>
<proteinExistence type="predicted"/>
<evidence type="ECO:0000313" key="2">
    <source>
        <dbReference type="Proteomes" id="UP001201163"/>
    </source>
</evidence>
<dbReference type="InterPro" id="IPR029021">
    <property type="entry name" value="Prot-tyrosine_phosphatase-like"/>
</dbReference>
<keyword evidence="2" id="KW-1185">Reference proteome</keyword>
<dbReference type="Pfam" id="PF22785">
    <property type="entry name" value="Tc-R-P"/>
    <property type="match status" value="1"/>
</dbReference>
<reference evidence="1" key="1">
    <citation type="submission" date="2022-01" db="EMBL/GenBank/DDBJ databases">
        <title>Comparative genomics reveals a dynamic genome evolution in the ectomycorrhizal milk-cap (Lactarius) mushrooms.</title>
        <authorList>
            <consortium name="DOE Joint Genome Institute"/>
            <person name="Lebreton A."/>
            <person name="Tang N."/>
            <person name="Kuo A."/>
            <person name="LaButti K."/>
            <person name="Drula E."/>
            <person name="Barry K."/>
            <person name="Clum A."/>
            <person name="Lipzen A."/>
            <person name="Mousain D."/>
            <person name="Ng V."/>
            <person name="Wang R."/>
            <person name="Wang X."/>
            <person name="Dai Y."/>
            <person name="Henrissat B."/>
            <person name="Grigoriev I.V."/>
            <person name="Guerin-Laguette A."/>
            <person name="Yu F."/>
            <person name="Martin F.M."/>
        </authorList>
    </citation>
    <scope>NUCLEOTIDE SEQUENCE</scope>
    <source>
        <strain evidence="1">QP</strain>
    </source>
</reference>
<comment type="caution">
    <text evidence="1">The sequence shown here is derived from an EMBL/GenBank/DDBJ whole genome shotgun (WGS) entry which is preliminary data.</text>
</comment>
<evidence type="ECO:0000313" key="1">
    <source>
        <dbReference type="EMBL" id="KAH8995398.1"/>
    </source>
</evidence>
<dbReference type="Proteomes" id="UP001201163">
    <property type="component" value="Unassembled WGS sequence"/>
</dbReference>
<dbReference type="InterPro" id="IPR016130">
    <property type="entry name" value="Tyr_Pase_AS"/>
</dbReference>
<dbReference type="SUPFAM" id="SSF52799">
    <property type="entry name" value="(Phosphotyrosine protein) phosphatases II"/>
    <property type="match status" value="1"/>
</dbReference>
<evidence type="ECO:0008006" key="3">
    <source>
        <dbReference type="Google" id="ProtNLM"/>
    </source>
</evidence>
<name>A0AAD4LP50_9AGAM</name>